<dbReference type="Proteomes" id="UP000245946">
    <property type="component" value="Unassembled WGS sequence"/>
</dbReference>
<dbReference type="AlphaFoldDB" id="A0A316Z5F1"/>
<dbReference type="OrthoDB" id="1861185at2759"/>
<sequence length="519" mass="53761">MFSPPLSALALPSRLAHLHSSPLLASDILLRPVSELSAALRLAERDVLLLQHAAAEALAGPAACVAEGHDEEHESAGALLQTGDARIDALLGGGVQRGSLTELVGESSSGKTQLLLQLAVHTALGLASASLSSASSTPSSSSAAGRAARWHAPQGVAYLSTSGLASASALVRRLVEISDHSVLASLRPSSSAASSGAGAGRAKQARPSVYEAEEVELARERMLANVHLACVGDGEALEHALLYTLPALIHRCSSDAKDAAAAQQREEGGGGAAEIGLIIIDDLPALFQEDNNSGSMSSLVARSRMLFELADRLKVLAHCGGREDASTVSSTSAEHTATTPKRRPIAVVVVNHVSDVFERERALAISSGRELLSLSSSAPASRSIADLPRTLRTAREAGLDAPLAFVQQAATFSGLYATNDALLEALRRGEDARGIDAATSRLKQAALGLPWVNGINTRLLLSKSPRKTAGGAGEEGEAGRKEQQVSRATLLFSPFASAQKSVRFVIGPGGVRSLEEDAI</sequence>
<proteinExistence type="predicted"/>
<keyword evidence="5" id="KW-0378">Hydrolase</keyword>
<evidence type="ECO:0000256" key="3">
    <source>
        <dbReference type="SAM" id="MobiDB-lite"/>
    </source>
</evidence>
<dbReference type="GO" id="GO:0140664">
    <property type="term" value="F:ATP-dependent DNA damage sensor activity"/>
    <property type="evidence" value="ECO:0007669"/>
    <property type="project" value="InterPro"/>
</dbReference>
<dbReference type="GO" id="GO:0003690">
    <property type="term" value="F:double-stranded DNA binding"/>
    <property type="evidence" value="ECO:0007669"/>
    <property type="project" value="TreeGrafter"/>
</dbReference>
<dbReference type="PANTHER" id="PTHR22942">
    <property type="entry name" value="RECA/RAD51/RADA DNA STRAND-PAIRING FAMILY MEMBER"/>
    <property type="match status" value="1"/>
</dbReference>
<dbReference type="InterPro" id="IPR020588">
    <property type="entry name" value="RecA_ATP-bd"/>
</dbReference>
<dbReference type="GO" id="GO:0061982">
    <property type="term" value="P:meiosis I cell cycle process"/>
    <property type="evidence" value="ECO:0007669"/>
    <property type="project" value="UniProtKB-ARBA"/>
</dbReference>
<dbReference type="GO" id="GO:0003697">
    <property type="term" value="F:single-stranded DNA binding"/>
    <property type="evidence" value="ECO:0007669"/>
    <property type="project" value="TreeGrafter"/>
</dbReference>
<reference evidence="5 6" key="1">
    <citation type="journal article" date="2018" name="Mol. Biol. Evol.">
        <title>Broad Genomic Sampling Reveals a Smut Pathogenic Ancestry of the Fungal Clade Ustilaginomycotina.</title>
        <authorList>
            <person name="Kijpornyongpan T."/>
            <person name="Mondo S.J."/>
            <person name="Barry K."/>
            <person name="Sandor L."/>
            <person name="Lee J."/>
            <person name="Lipzen A."/>
            <person name="Pangilinan J."/>
            <person name="LaButti K."/>
            <person name="Hainaut M."/>
            <person name="Henrissat B."/>
            <person name="Grigoriev I.V."/>
            <person name="Spatafora J.W."/>
            <person name="Aime M.C."/>
        </authorList>
    </citation>
    <scope>NUCLEOTIDE SEQUENCE [LARGE SCALE GENOMIC DNA]</scope>
    <source>
        <strain evidence="5 6">MCA 4186</strain>
    </source>
</reference>
<dbReference type="GO" id="GO:0005524">
    <property type="term" value="F:ATP binding"/>
    <property type="evidence" value="ECO:0007669"/>
    <property type="project" value="UniProtKB-KW"/>
</dbReference>
<evidence type="ECO:0000259" key="4">
    <source>
        <dbReference type="PROSITE" id="PS50162"/>
    </source>
</evidence>
<evidence type="ECO:0000256" key="2">
    <source>
        <dbReference type="ARBA" id="ARBA00022840"/>
    </source>
</evidence>
<accession>A0A316Z5F1</accession>
<dbReference type="Gene3D" id="3.40.50.300">
    <property type="entry name" value="P-loop containing nucleotide triphosphate hydrolases"/>
    <property type="match status" value="1"/>
</dbReference>
<dbReference type="GO" id="GO:0016787">
    <property type="term" value="F:hydrolase activity"/>
    <property type="evidence" value="ECO:0007669"/>
    <property type="project" value="UniProtKB-KW"/>
</dbReference>
<dbReference type="InterPro" id="IPR003593">
    <property type="entry name" value="AAA+_ATPase"/>
</dbReference>
<dbReference type="RefSeq" id="XP_025596815.1">
    <property type="nucleotide sequence ID" value="XM_025743005.1"/>
</dbReference>
<name>A0A316Z5F1_9BASI</name>
<organism evidence="5 6">
    <name type="scientific">Tilletiopsis washingtonensis</name>
    <dbReference type="NCBI Taxonomy" id="58919"/>
    <lineage>
        <taxon>Eukaryota</taxon>
        <taxon>Fungi</taxon>
        <taxon>Dikarya</taxon>
        <taxon>Basidiomycota</taxon>
        <taxon>Ustilaginomycotina</taxon>
        <taxon>Exobasidiomycetes</taxon>
        <taxon>Entylomatales</taxon>
        <taxon>Entylomatales incertae sedis</taxon>
        <taxon>Tilletiopsis</taxon>
    </lineage>
</organism>
<evidence type="ECO:0000256" key="1">
    <source>
        <dbReference type="ARBA" id="ARBA00022741"/>
    </source>
</evidence>
<protein>
    <submittedName>
        <fullName evidence="5">P-loop containing nucleoside triphosphate hydrolase protein</fullName>
    </submittedName>
</protein>
<dbReference type="EMBL" id="KZ819299">
    <property type="protein sequence ID" value="PWN96536.1"/>
    <property type="molecule type" value="Genomic_DNA"/>
</dbReference>
<dbReference type="GO" id="GO:0000150">
    <property type="term" value="F:DNA strand exchange activity"/>
    <property type="evidence" value="ECO:0007669"/>
    <property type="project" value="TreeGrafter"/>
</dbReference>
<dbReference type="GO" id="GO:0042148">
    <property type="term" value="P:DNA strand invasion"/>
    <property type="evidence" value="ECO:0007669"/>
    <property type="project" value="TreeGrafter"/>
</dbReference>
<dbReference type="InterPro" id="IPR013632">
    <property type="entry name" value="Rad51_C"/>
</dbReference>
<dbReference type="PROSITE" id="PS50162">
    <property type="entry name" value="RECA_2"/>
    <property type="match status" value="1"/>
</dbReference>
<keyword evidence="6" id="KW-1185">Reference proteome</keyword>
<evidence type="ECO:0000313" key="6">
    <source>
        <dbReference type="Proteomes" id="UP000245946"/>
    </source>
</evidence>
<feature type="region of interest" description="Disordered" evidence="3">
    <location>
        <begin position="464"/>
        <end position="483"/>
    </location>
</feature>
<dbReference type="SMART" id="SM00382">
    <property type="entry name" value="AAA"/>
    <property type="match status" value="1"/>
</dbReference>
<dbReference type="InterPro" id="IPR027417">
    <property type="entry name" value="P-loop_NTPase"/>
</dbReference>
<keyword evidence="2" id="KW-0067">ATP-binding</keyword>
<feature type="domain" description="RecA family profile 1" evidence="4">
    <location>
        <begin position="76"/>
        <end position="126"/>
    </location>
</feature>
<gene>
    <name evidence="5" type="ORF">FA09DRAFT_331389</name>
</gene>
<dbReference type="PANTHER" id="PTHR22942:SF66">
    <property type="entry name" value="RE19845P"/>
    <property type="match status" value="1"/>
</dbReference>
<dbReference type="GeneID" id="37270549"/>
<dbReference type="GO" id="GO:0000730">
    <property type="term" value="P:DNA recombinase assembly"/>
    <property type="evidence" value="ECO:0007669"/>
    <property type="project" value="TreeGrafter"/>
</dbReference>
<dbReference type="SUPFAM" id="SSF52540">
    <property type="entry name" value="P-loop containing nucleoside triphosphate hydrolases"/>
    <property type="match status" value="1"/>
</dbReference>
<dbReference type="Pfam" id="PF08423">
    <property type="entry name" value="Rad51"/>
    <property type="match status" value="1"/>
</dbReference>
<keyword evidence="1" id="KW-0547">Nucleotide-binding</keyword>
<dbReference type="GO" id="GO:0006312">
    <property type="term" value="P:mitotic recombination"/>
    <property type="evidence" value="ECO:0007669"/>
    <property type="project" value="TreeGrafter"/>
</dbReference>
<evidence type="ECO:0000313" key="5">
    <source>
        <dbReference type="EMBL" id="PWN96536.1"/>
    </source>
</evidence>
<dbReference type="STRING" id="58919.A0A316Z5F1"/>